<proteinExistence type="predicted"/>
<name>A0ACC0GA84_9ERIC</name>
<gene>
    <name evidence="1" type="ORF">LOK49_LG10G01084</name>
</gene>
<protein>
    <submittedName>
        <fullName evidence="1">Uncharacterized protein</fullName>
    </submittedName>
</protein>
<dbReference type="EMBL" id="CM045767">
    <property type="protein sequence ID" value="KAI7997297.1"/>
    <property type="molecule type" value="Genomic_DNA"/>
</dbReference>
<reference evidence="1 2" key="1">
    <citation type="journal article" date="2022" name="Plant J.">
        <title>Chromosome-level genome of Camellia lanceoleosa provides a valuable resource for understanding genome evolution and self-incompatibility.</title>
        <authorList>
            <person name="Gong W."/>
            <person name="Xiao S."/>
            <person name="Wang L."/>
            <person name="Liao Z."/>
            <person name="Chang Y."/>
            <person name="Mo W."/>
            <person name="Hu G."/>
            <person name="Li W."/>
            <person name="Zhao G."/>
            <person name="Zhu H."/>
            <person name="Hu X."/>
            <person name="Ji K."/>
            <person name="Xiang X."/>
            <person name="Song Q."/>
            <person name="Yuan D."/>
            <person name="Jin S."/>
            <person name="Zhang L."/>
        </authorList>
    </citation>
    <scope>NUCLEOTIDE SEQUENCE [LARGE SCALE GENOMIC DNA]</scope>
    <source>
        <strain evidence="1">SQ_2022a</strain>
    </source>
</reference>
<organism evidence="1 2">
    <name type="scientific">Camellia lanceoleosa</name>
    <dbReference type="NCBI Taxonomy" id="1840588"/>
    <lineage>
        <taxon>Eukaryota</taxon>
        <taxon>Viridiplantae</taxon>
        <taxon>Streptophyta</taxon>
        <taxon>Embryophyta</taxon>
        <taxon>Tracheophyta</taxon>
        <taxon>Spermatophyta</taxon>
        <taxon>Magnoliopsida</taxon>
        <taxon>eudicotyledons</taxon>
        <taxon>Gunneridae</taxon>
        <taxon>Pentapetalae</taxon>
        <taxon>asterids</taxon>
        <taxon>Ericales</taxon>
        <taxon>Theaceae</taxon>
        <taxon>Camellia</taxon>
    </lineage>
</organism>
<comment type="caution">
    <text evidence="1">The sequence shown here is derived from an EMBL/GenBank/DDBJ whole genome shotgun (WGS) entry which is preliminary data.</text>
</comment>
<dbReference type="Proteomes" id="UP001060215">
    <property type="component" value="Chromosome 10"/>
</dbReference>
<evidence type="ECO:0000313" key="2">
    <source>
        <dbReference type="Proteomes" id="UP001060215"/>
    </source>
</evidence>
<sequence length="42" mass="4919">MWNEALNKRLGIEDLDLYGILVENERQGITFDQLLTIPEQDD</sequence>
<keyword evidence="2" id="KW-1185">Reference proteome</keyword>
<accession>A0ACC0GA84</accession>
<evidence type="ECO:0000313" key="1">
    <source>
        <dbReference type="EMBL" id="KAI7997297.1"/>
    </source>
</evidence>